<comment type="caution">
    <text evidence="1">The sequence shown here is derived from an EMBL/GenBank/DDBJ whole genome shotgun (WGS) entry which is preliminary data.</text>
</comment>
<dbReference type="Gene3D" id="2.160.10.10">
    <property type="entry name" value="Hexapeptide repeat proteins"/>
    <property type="match status" value="1"/>
</dbReference>
<dbReference type="EMBL" id="JBHTLT010000124">
    <property type="protein sequence ID" value="MFD1206488.1"/>
    <property type="molecule type" value="Genomic_DNA"/>
</dbReference>
<accession>A0ABW3U126</accession>
<protein>
    <submittedName>
        <fullName evidence="1">Uncharacterized protein</fullName>
    </submittedName>
</protein>
<dbReference type="RefSeq" id="WP_381482006.1">
    <property type="nucleotide sequence ID" value="NZ_JBHTLT010000124.1"/>
</dbReference>
<sequence length="47" mass="5505">MKKEIIKELFGRTGVNPNIEHNFHFDIGYNLHAGDQFYADTTAQFYI</sequence>
<gene>
    <name evidence="1" type="ORF">ACFQ38_15435</name>
</gene>
<evidence type="ECO:0000313" key="1">
    <source>
        <dbReference type="EMBL" id="MFD1206488.1"/>
    </source>
</evidence>
<proteinExistence type="predicted"/>
<keyword evidence="2" id="KW-1185">Reference proteome</keyword>
<evidence type="ECO:0000313" key="2">
    <source>
        <dbReference type="Proteomes" id="UP001597231"/>
    </source>
</evidence>
<reference evidence="2" key="1">
    <citation type="journal article" date="2019" name="Int. J. Syst. Evol. Microbiol.">
        <title>The Global Catalogue of Microorganisms (GCM) 10K type strain sequencing project: providing services to taxonomists for standard genome sequencing and annotation.</title>
        <authorList>
            <consortium name="The Broad Institute Genomics Platform"/>
            <consortium name="The Broad Institute Genome Sequencing Center for Infectious Disease"/>
            <person name="Wu L."/>
            <person name="Ma J."/>
        </authorList>
    </citation>
    <scope>NUCLEOTIDE SEQUENCE [LARGE SCALE GENOMIC DNA]</scope>
    <source>
        <strain evidence="2">CCUG 53915</strain>
    </source>
</reference>
<organism evidence="1 2">
    <name type="scientific">Sporosarcina contaminans</name>
    <dbReference type="NCBI Taxonomy" id="633403"/>
    <lineage>
        <taxon>Bacteria</taxon>
        <taxon>Bacillati</taxon>
        <taxon>Bacillota</taxon>
        <taxon>Bacilli</taxon>
        <taxon>Bacillales</taxon>
        <taxon>Caryophanaceae</taxon>
        <taxon>Sporosarcina</taxon>
    </lineage>
</organism>
<name>A0ABW3U126_9BACL</name>
<dbReference type="Proteomes" id="UP001597231">
    <property type="component" value="Unassembled WGS sequence"/>
</dbReference>